<dbReference type="InterPro" id="IPR007345">
    <property type="entry name" value="Polysacch_pyruvyl_Trfase"/>
</dbReference>
<evidence type="ECO:0000259" key="1">
    <source>
        <dbReference type="Pfam" id="PF04230"/>
    </source>
</evidence>
<reference evidence="2 3" key="1">
    <citation type="submission" date="2023-09" db="EMBL/GenBank/DDBJ databases">
        <authorList>
            <person name="Rey-Velasco X."/>
        </authorList>
    </citation>
    <scope>NUCLEOTIDE SEQUENCE [LARGE SCALE GENOMIC DNA]</scope>
    <source>
        <strain evidence="2 3">P117</strain>
    </source>
</reference>
<name>A0ABU2ZWZ2_9ALTE</name>
<dbReference type="EMBL" id="JAVRHX010000004">
    <property type="protein sequence ID" value="MDT0595942.1"/>
    <property type="molecule type" value="Genomic_DNA"/>
</dbReference>
<dbReference type="RefSeq" id="WP_311369459.1">
    <property type="nucleotide sequence ID" value="NZ_JAVRHX010000004.1"/>
</dbReference>
<sequence length="374" mass="42493">MKNIICVETVTQFENAGDELINLALIDLMRVHGNIVLNDRQSPKWYLDRLMSEGDQYYSDFNGHGGFYFGILKRQFKQLFSAKTEQYYIALPPGHFSQKGKKAAIDISKLFIKLIMLRLVGVRVMRAGFSIGPFDRANQLAQKIGSYAFHLYGLRDTVTLEYSKKIGINKATLFPDMAWALDISKYEKASQNENKIVICFRSNAYGTEHSETYLQPLMQSLSAMLSAPEFAKSKLVFCYQVEFDKAASTYLYNNLKDKYNCTNIEYRLGISEAFTLYSGAKTVISNRLHVLLLAAQASSLPLALVNKKDNVKITSIFNDNQLGDCILDLDLNDKELKDSLEHVLKVKSNILSTFKQKRESNFKAMKALFSKAFN</sequence>
<comment type="caution">
    <text evidence="2">The sequence shown here is derived from an EMBL/GenBank/DDBJ whole genome shotgun (WGS) entry which is preliminary data.</text>
</comment>
<dbReference type="Proteomes" id="UP001253545">
    <property type="component" value="Unassembled WGS sequence"/>
</dbReference>
<gene>
    <name evidence="2" type="ORF">RM552_13890</name>
</gene>
<dbReference type="Pfam" id="PF04230">
    <property type="entry name" value="PS_pyruv_trans"/>
    <property type="match status" value="1"/>
</dbReference>
<keyword evidence="3" id="KW-1185">Reference proteome</keyword>
<accession>A0ABU2ZWZ2</accession>
<evidence type="ECO:0000313" key="2">
    <source>
        <dbReference type="EMBL" id="MDT0595942.1"/>
    </source>
</evidence>
<proteinExistence type="predicted"/>
<dbReference type="PANTHER" id="PTHR36836">
    <property type="entry name" value="COLANIC ACID BIOSYNTHESIS PROTEIN WCAK"/>
    <property type="match status" value="1"/>
</dbReference>
<evidence type="ECO:0000313" key="3">
    <source>
        <dbReference type="Proteomes" id="UP001253545"/>
    </source>
</evidence>
<dbReference type="PANTHER" id="PTHR36836:SF1">
    <property type="entry name" value="COLANIC ACID BIOSYNTHESIS PROTEIN WCAK"/>
    <property type="match status" value="1"/>
</dbReference>
<organism evidence="2 3">
    <name type="scientific">Glaciecola petra</name>
    <dbReference type="NCBI Taxonomy" id="3075602"/>
    <lineage>
        <taxon>Bacteria</taxon>
        <taxon>Pseudomonadati</taxon>
        <taxon>Pseudomonadota</taxon>
        <taxon>Gammaproteobacteria</taxon>
        <taxon>Alteromonadales</taxon>
        <taxon>Alteromonadaceae</taxon>
        <taxon>Glaciecola</taxon>
    </lineage>
</organism>
<protein>
    <submittedName>
        <fullName evidence="2">Polysaccharide pyruvyl transferase family protein</fullName>
    </submittedName>
</protein>
<dbReference type="GO" id="GO:0016740">
    <property type="term" value="F:transferase activity"/>
    <property type="evidence" value="ECO:0007669"/>
    <property type="project" value="UniProtKB-KW"/>
</dbReference>
<keyword evidence="2" id="KW-0808">Transferase</keyword>
<feature type="domain" description="Polysaccharide pyruvyl transferase" evidence="1">
    <location>
        <begin position="15"/>
        <end position="296"/>
    </location>
</feature>